<reference evidence="2 3" key="1">
    <citation type="submission" date="2016-03" db="EMBL/GenBank/DDBJ databases">
        <title>Complete genome sequence of Thermococcus celer.</title>
        <authorList>
            <person name="Oger P.M."/>
        </authorList>
    </citation>
    <scope>NUCLEOTIDE SEQUENCE [LARGE SCALE GENOMIC DNA]</scope>
    <source>
        <strain evidence="2 3">Vu 13</strain>
    </source>
</reference>
<sequence>MRIIPRRIELDKLSGPGWKMLYGRRKTGKTFLVDHFIDYDEFFFVNRDGTVHDRLNGEKMTYSEFARLFPRLLERKVVIDEFHRLPGEFLDLLHAHSTKAKGEVILITSTLWLAQRLLSMAESPLLGVVSPVRVGLIDEREILVELSKELKGKELIEAAVYLREPLLVPLYSPPLREFLSGFLFSSGPFVSELVWETFGEEGRELTRVYLGIMMEVANGKGTSTELSSALFSRGLLEKDNPGTLQKYLSILTDMGILRKFLVHGKRRKKFVYRHASPLLDLHFYLETKYAYTELETSREFIRKAVDQKLPRHVEDFIADLLARVYGLRRVSVELPELELDIVLKGFKRIELVGEVKWKEGVSREEIRKIEEKLSRFDCRRVLVVPDYGVLEREPSGIEVLTPRDLLKLAGESLNKTLWKGT</sequence>
<keyword evidence="3" id="KW-1185">Reference proteome</keyword>
<dbReference type="EMBL" id="CP014854">
    <property type="protein sequence ID" value="ASI98650.1"/>
    <property type="molecule type" value="Genomic_DNA"/>
</dbReference>
<organism evidence="2 3">
    <name type="scientific">Thermococcus celer Vu 13 = JCM 8558</name>
    <dbReference type="NCBI Taxonomy" id="1293037"/>
    <lineage>
        <taxon>Archaea</taxon>
        <taxon>Methanobacteriati</taxon>
        <taxon>Methanobacteriota</taxon>
        <taxon>Thermococci</taxon>
        <taxon>Thermococcales</taxon>
        <taxon>Thermococcaceae</taxon>
        <taxon>Thermococcus</taxon>
    </lineage>
</organism>
<evidence type="ECO:0000259" key="1">
    <source>
        <dbReference type="Pfam" id="PF13173"/>
    </source>
</evidence>
<dbReference type="AlphaFoldDB" id="A0A218P157"/>
<dbReference type="SUPFAM" id="SSF52540">
    <property type="entry name" value="P-loop containing nucleoside triphosphate hydrolases"/>
    <property type="match status" value="1"/>
</dbReference>
<feature type="domain" description="AAA" evidence="1">
    <location>
        <begin position="19"/>
        <end position="116"/>
    </location>
</feature>
<accession>A0A218P157</accession>
<dbReference type="RefSeq" id="WP_088862610.1">
    <property type="nucleotide sequence ID" value="NZ_CP014854.1"/>
</dbReference>
<dbReference type="GeneID" id="33323745"/>
<dbReference type="Proteomes" id="UP000197156">
    <property type="component" value="Chromosome"/>
</dbReference>
<dbReference type="KEGG" id="tce:A3L02_03275"/>
<evidence type="ECO:0000313" key="3">
    <source>
        <dbReference type="Proteomes" id="UP000197156"/>
    </source>
</evidence>
<protein>
    <submittedName>
        <fullName evidence="2">ATPase</fullName>
    </submittedName>
</protein>
<dbReference type="Pfam" id="PF13173">
    <property type="entry name" value="AAA_14"/>
    <property type="match status" value="1"/>
</dbReference>
<dbReference type="OrthoDB" id="132045at2157"/>
<evidence type="ECO:0000313" key="2">
    <source>
        <dbReference type="EMBL" id="ASI98650.1"/>
    </source>
</evidence>
<dbReference type="PANTHER" id="PTHR34704:SF1">
    <property type="entry name" value="ATPASE"/>
    <property type="match status" value="1"/>
</dbReference>
<name>A0A218P157_THECE</name>
<dbReference type="InterPro" id="IPR041682">
    <property type="entry name" value="AAA_14"/>
</dbReference>
<gene>
    <name evidence="2" type="ORF">A3L02_03275</name>
</gene>
<dbReference type="PANTHER" id="PTHR34704">
    <property type="entry name" value="ATPASE"/>
    <property type="match status" value="1"/>
</dbReference>
<dbReference type="InterPro" id="IPR027417">
    <property type="entry name" value="P-loop_NTPase"/>
</dbReference>
<proteinExistence type="predicted"/>